<dbReference type="SMART" id="SM00827">
    <property type="entry name" value="PKS_AT"/>
    <property type="match status" value="1"/>
</dbReference>
<evidence type="ECO:0000313" key="8">
    <source>
        <dbReference type="Proteomes" id="UP000294743"/>
    </source>
</evidence>
<name>A0A4R7ZCX8_9FIRM</name>
<dbReference type="SUPFAM" id="SSF55048">
    <property type="entry name" value="Probable ACP-binding domain of malonyl-CoA ACP transacylase"/>
    <property type="match status" value="1"/>
</dbReference>
<evidence type="ECO:0000256" key="5">
    <source>
        <dbReference type="PIRSR" id="PIRSR000446-1"/>
    </source>
</evidence>
<dbReference type="GO" id="GO:0005829">
    <property type="term" value="C:cytosol"/>
    <property type="evidence" value="ECO:0007669"/>
    <property type="project" value="TreeGrafter"/>
</dbReference>
<gene>
    <name evidence="7" type="ORF">EDD63_1339</name>
</gene>
<keyword evidence="1 4" id="KW-0808">Transferase</keyword>
<dbReference type="Gene3D" id="3.40.366.10">
    <property type="entry name" value="Malonyl-Coenzyme A Acyl Carrier Protein, domain 2"/>
    <property type="match status" value="1"/>
</dbReference>
<feature type="active site" evidence="5">
    <location>
        <position position="88"/>
    </location>
</feature>
<dbReference type="GO" id="GO:0004314">
    <property type="term" value="F:[acyl-carrier-protein] S-malonyltransferase activity"/>
    <property type="evidence" value="ECO:0007669"/>
    <property type="project" value="UniProtKB-EC"/>
</dbReference>
<proteinExistence type="inferred from homology"/>
<dbReference type="EC" id="2.3.1.39" evidence="4"/>
<dbReference type="InterPro" id="IPR016036">
    <property type="entry name" value="Malonyl_transacylase_ACP-bd"/>
</dbReference>
<dbReference type="PIRSF" id="PIRSF000446">
    <property type="entry name" value="Mct"/>
    <property type="match status" value="1"/>
</dbReference>
<evidence type="ECO:0000256" key="4">
    <source>
        <dbReference type="PIRNR" id="PIRNR000446"/>
    </source>
</evidence>
<organism evidence="7 8">
    <name type="scientific">Breznakia blatticola</name>
    <dbReference type="NCBI Taxonomy" id="1754012"/>
    <lineage>
        <taxon>Bacteria</taxon>
        <taxon>Bacillati</taxon>
        <taxon>Bacillota</taxon>
        <taxon>Erysipelotrichia</taxon>
        <taxon>Erysipelotrichales</taxon>
        <taxon>Erysipelotrichaceae</taxon>
        <taxon>Breznakia</taxon>
    </lineage>
</organism>
<dbReference type="SUPFAM" id="SSF52151">
    <property type="entry name" value="FabD/lysophospholipase-like"/>
    <property type="match status" value="1"/>
</dbReference>
<dbReference type="PANTHER" id="PTHR42681">
    <property type="entry name" value="MALONYL-COA-ACYL CARRIER PROTEIN TRANSACYLASE, MITOCHONDRIAL"/>
    <property type="match status" value="1"/>
</dbReference>
<dbReference type="OrthoDB" id="9805460at2"/>
<dbReference type="AlphaFoldDB" id="A0A4R7ZCX8"/>
<keyword evidence="2 4" id="KW-0012">Acyltransferase</keyword>
<dbReference type="Pfam" id="PF00698">
    <property type="entry name" value="Acyl_transf_1"/>
    <property type="match status" value="1"/>
</dbReference>
<reference evidence="7 8" key="1">
    <citation type="submission" date="2019-03" db="EMBL/GenBank/DDBJ databases">
        <title>Genomic Encyclopedia of Type Strains, Phase IV (KMG-IV): sequencing the most valuable type-strain genomes for metagenomic binning, comparative biology and taxonomic classification.</title>
        <authorList>
            <person name="Goeker M."/>
        </authorList>
    </citation>
    <scope>NUCLEOTIDE SEQUENCE [LARGE SCALE GENOMIC DNA]</scope>
    <source>
        <strain evidence="7 8">DSM 28867</strain>
    </source>
</reference>
<keyword evidence="8" id="KW-1185">Reference proteome</keyword>
<dbReference type="Gene3D" id="3.30.70.250">
    <property type="entry name" value="Malonyl-CoA ACP transacylase, ACP-binding"/>
    <property type="match status" value="1"/>
</dbReference>
<dbReference type="InterPro" id="IPR024925">
    <property type="entry name" value="Malonyl_CoA-ACP_transAc"/>
</dbReference>
<dbReference type="InterPro" id="IPR016035">
    <property type="entry name" value="Acyl_Trfase/lysoPLipase"/>
</dbReference>
<dbReference type="InterPro" id="IPR004410">
    <property type="entry name" value="Malonyl_CoA-ACP_transAc_FabD"/>
</dbReference>
<dbReference type="NCBIfam" id="TIGR00128">
    <property type="entry name" value="fabD"/>
    <property type="match status" value="1"/>
</dbReference>
<protein>
    <recommendedName>
        <fullName evidence="4">Malonyl CoA-acyl carrier protein transacylase</fullName>
        <ecNumber evidence="4">2.3.1.39</ecNumber>
    </recommendedName>
</protein>
<dbReference type="PANTHER" id="PTHR42681:SF1">
    <property type="entry name" value="MALONYL-COA-ACYL CARRIER PROTEIN TRANSACYLASE, MITOCHONDRIAL"/>
    <property type="match status" value="1"/>
</dbReference>
<dbReference type="FunFam" id="3.30.70.250:FF:000001">
    <property type="entry name" value="Malonyl CoA-acyl carrier protein transacylase"/>
    <property type="match status" value="1"/>
</dbReference>
<dbReference type="GO" id="GO:0006633">
    <property type="term" value="P:fatty acid biosynthetic process"/>
    <property type="evidence" value="ECO:0007669"/>
    <property type="project" value="TreeGrafter"/>
</dbReference>
<evidence type="ECO:0000259" key="6">
    <source>
        <dbReference type="SMART" id="SM00827"/>
    </source>
</evidence>
<comment type="similarity">
    <text evidence="4">Belongs to the fabD family.</text>
</comment>
<comment type="catalytic activity">
    <reaction evidence="3 4">
        <text>holo-[ACP] + malonyl-CoA = malonyl-[ACP] + CoA</text>
        <dbReference type="Rhea" id="RHEA:41792"/>
        <dbReference type="Rhea" id="RHEA-COMP:9623"/>
        <dbReference type="Rhea" id="RHEA-COMP:9685"/>
        <dbReference type="ChEBI" id="CHEBI:57287"/>
        <dbReference type="ChEBI" id="CHEBI:57384"/>
        <dbReference type="ChEBI" id="CHEBI:64479"/>
        <dbReference type="ChEBI" id="CHEBI:78449"/>
        <dbReference type="EC" id="2.3.1.39"/>
    </reaction>
</comment>
<dbReference type="InterPro" id="IPR014043">
    <property type="entry name" value="Acyl_transferase_dom"/>
</dbReference>
<comment type="caution">
    <text evidence="7">The sequence shown here is derived from an EMBL/GenBank/DDBJ whole genome shotgun (WGS) entry which is preliminary data.</text>
</comment>
<sequence>MKIGFLFAGQGAQKVGMGKELYDQYALAASVYDGMQLDYDVKKLCFEGPADMLNDTAYAQSAILTTSLAIASVISSYGITPDYVAGLSLGEYSALAYAGAMSYQDAATITRKRGQLMANALPAGTTGMAAVLNLDATLIQEVCDEINEQGELCQIANYNCPGQIVITGTTKAMELASEALVEKGARRVIPLQVSGAFHSSLLKEAGSKLRSVLQQAELRSPNLPVVYNISGKEEQADLVDILEKQIQSSVYFTQSIEYMIAQGVTTFIEIGPGSTLKGFVRKISRDVNVYSVEDQASLEAMIKEVKANE</sequence>
<evidence type="ECO:0000256" key="1">
    <source>
        <dbReference type="ARBA" id="ARBA00022679"/>
    </source>
</evidence>
<dbReference type="InterPro" id="IPR001227">
    <property type="entry name" value="Ac_transferase_dom_sf"/>
</dbReference>
<evidence type="ECO:0000256" key="2">
    <source>
        <dbReference type="ARBA" id="ARBA00023315"/>
    </source>
</evidence>
<evidence type="ECO:0000256" key="3">
    <source>
        <dbReference type="ARBA" id="ARBA00048462"/>
    </source>
</evidence>
<accession>A0A4R7ZCX8</accession>
<feature type="active site" evidence="5">
    <location>
        <position position="198"/>
    </location>
</feature>
<dbReference type="InterPro" id="IPR050858">
    <property type="entry name" value="Mal-CoA-ACP_Trans/PKS_FabD"/>
</dbReference>
<feature type="domain" description="Malonyl-CoA:ACP transacylase (MAT)" evidence="6">
    <location>
        <begin position="6"/>
        <end position="301"/>
    </location>
</feature>
<dbReference type="EMBL" id="SODD01000033">
    <property type="protein sequence ID" value="TDW14726.1"/>
    <property type="molecule type" value="Genomic_DNA"/>
</dbReference>
<evidence type="ECO:0000313" key="7">
    <source>
        <dbReference type="EMBL" id="TDW14726.1"/>
    </source>
</evidence>
<dbReference type="Proteomes" id="UP000294743">
    <property type="component" value="Unassembled WGS sequence"/>
</dbReference>
<dbReference type="RefSeq" id="WP_134170441.1">
    <property type="nucleotide sequence ID" value="NZ_SODD01000033.1"/>
</dbReference>